<accession>A0ABS1DJ33</accession>
<gene>
    <name evidence="2" type="ORF">CKO28_18920</name>
</gene>
<comment type="caution">
    <text evidence="2">The sequence shown here is derived from an EMBL/GenBank/DDBJ whole genome shotgun (WGS) entry which is preliminary data.</text>
</comment>
<dbReference type="Proteomes" id="UP001296873">
    <property type="component" value="Unassembled WGS sequence"/>
</dbReference>
<keyword evidence="3" id="KW-1185">Reference proteome</keyword>
<dbReference type="PANTHER" id="PTHR30390">
    <property type="entry name" value="SEDOHEPTULOSE 7-PHOSPHATE ISOMERASE / DNAA INITIATOR-ASSOCIATING FACTOR FOR REPLICATION INITIATION"/>
    <property type="match status" value="1"/>
</dbReference>
<sequence>MTDTPPDPAAAARAAFEATARNYARLAEMSDEIADVAAFVVARLRRGGTLMLCGNGGSAADAQHIAAELVGRFQAERQPIRALALGQNVSTATAVTNDYAFDQVFARELTAFARPEDVLIGITTSATSANVLRALEAARALGAGTVGLTGAHAGDLPALCDRLIQAPARETARIQELHIGIGHALCQIVEAELGRAR</sequence>
<dbReference type="PROSITE" id="PS51464">
    <property type="entry name" value="SIS"/>
    <property type="match status" value="1"/>
</dbReference>
<dbReference type="InterPro" id="IPR050099">
    <property type="entry name" value="SIS_GmhA/DiaA_subfam"/>
</dbReference>
<proteinExistence type="predicted"/>
<name>A0ABS1DJ33_9PROT</name>
<dbReference type="Pfam" id="PF13580">
    <property type="entry name" value="SIS_2"/>
    <property type="match status" value="1"/>
</dbReference>
<dbReference type="PANTHER" id="PTHR30390:SF6">
    <property type="entry name" value="DNAA INITIATOR-ASSOCIATING PROTEIN DIAA"/>
    <property type="match status" value="1"/>
</dbReference>
<evidence type="ECO:0000313" key="2">
    <source>
        <dbReference type="EMBL" id="MBK1670112.1"/>
    </source>
</evidence>
<dbReference type="RefSeq" id="WP_200342462.1">
    <property type="nucleotide sequence ID" value="NZ_NRRL01000075.1"/>
</dbReference>
<organism evidence="2 3">
    <name type="scientific">Rhodovibrio sodomensis</name>
    <dbReference type="NCBI Taxonomy" id="1088"/>
    <lineage>
        <taxon>Bacteria</taxon>
        <taxon>Pseudomonadati</taxon>
        <taxon>Pseudomonadota</taxon>
        <taxon>Alphaproteobacteria</taxon>
        <taxon>Rhodospirillales</taxon>
        <taxon>Rhodovibrionaceae</taxon>
        <taxon>Rhodovibrio</taxon>
    </lineage>
</organism>
<feature type="domain" description="SIS" evidence="1">
    <location>
        <begin position="40"/>
        <end position="197"/>
    </location>
</feature>
<evidence type="ECO:0000313" key="3">
    <source>
        <dbReference type="Proteomes" id="UP001296873"/>
    </source>
</evidence>
<protein>
    <recommendedName>
        <fullName evidence="1">SIS domain-containing protein</fullName>
    </recommendedName>
</protein>
<reference evidence="2 3" key="1">
    <citation type="journal article" date="2020" name="Microorganisms">
        <title>Osmotic Adaptation and Compatible Solute Biosynthesis of Phototrophic Bacteria as Revealed from Genome Analyses.</title>
        <authorList>
            <person name="Imhoff J.F."/>
            <person name="Rahn T."/>
            <person name="Kunzel S."/>
            <person name="Keller A."/>
            <person name="Neulinger S.C."/>
        </authorList>
    </citation>
    <scope>NUCLEOTIDE SEQUENCE [LARGE SCALE GENOMIC DNA]</scope>
    <source>
        <strain evidence="2 3">DSM 9895</strain>
    </source>
</reference>
<dbReference type="CDD" id="cd05006">
    <property type="entry name" value="SIS_GmhA"/>
    <property type="match status" value="1"/>
</dbReference>
<evidence type="ECO:0000259" key="1">
    <source>
        <dbReference type="PROSITE" id="PS51464"/>
    </source>
</evidence>
<dbReference type="EMBL" id="NRRL01000075">
    <property type="protein sequence ID" value="MBK1670112.1"/>
    <property type="molecule type" value="Genomic_DNA"/>
</dbReference>
<dbReference type="Gene3D" id="3.40.50.10490">
    <property type="entry name" value="Glucose-6-phosphate isomerase like protein, domain 1"/>
    <property type="match status" value="1"/>
</dbReference>
<dbReference type="InterPro" id="IPR001347">
    <property type="entry name" value="SIS_dom"/>
</dbReference>
<dbReference type="InterPro" id="IPR035461">
    <property type="entry name" value="GmhA/DiaA"/>
</dbReference>
<dbReference type="InterPro" id="IPR046348">
    <property type="entry name" value="SIS_dom_sf"/>
</dbReference>
<dbReference type="SUPFAM" id="SSF53697">
    <property type="entry name" value="SIS domain"/>
    <property type="match status" value="1"/>
</dbReference>